<evidence type="ECO:0000256" key="1">
    <source>
        <dbReference type="SAM" id="SignalP"/>
    </source>
</evidence>
<evidence type="ECO:0000313" key="4">
    <source>
        <dbReference type="Proteomes" id="UP001595906"/>
    </source>
</evidence>
<keyword evidence="4" id="KW-1185">Reference proteome</keyword>
<dbReference type="EMBL" id="JBHSDC010000022">
    <property type="protein sequence ID" value="MFC4232484.1"/>
    <property type="molecule type" value="Genomic_DNA"/>
</dbReference>
<name>A0ABV8PZQ2_9BACT</name>
<feature type="domain" description="DUF4397" evidence="2">
    <location>
        <begin position="48"/>
        <end position="150"/>
    </location>
</feature>
<accession>A0ABV8PZQ2</accession>
<evidence type="ECO:0000313" key="3">
    <source>
        <dbReference type="EMBL" id="MFC4232484.1"/>
    </source>
</evidence>
<proteinExistence type="predicted"/>
<dbReference type="PROSITE" id="PS51257">
    <property type="entry name" value="PROKAR_LIPOPROTEIN"/>
    <property type="match status" value="1"/>
</dbReference>
<dbReference type="Pfam" id="PF14344">
    <property type="entry name" value="DUF4397"/>
    <property type="match status" value="1"/>
</dbReference>
<organism evidence="3 4">
    <name type="scientific">Parasediminibacterium paludis</name>
    <dbReference type="NCBI Taxonomy" id="908966"/>
    <lineage>
        <taxon>Bacteria</taxon>
        <taxon>Pseudomonadati</taxon>
        <taxon>Bacteroidota</taxon>
        <taxon>Chitinophagia</taxon>
        <taxon>Chitinophagales</taxon>
        <taxon>Chitinophagaceae</taxon>
        <taxon>Parasediminibacterium</taxon>
    </lineage>
</organism>
<gene>
    <name evidence="3" type="ORF">ACFOW1_11310</name>
</gene>
<dbReference type="Proteomes" id="UP001595906">
    <property type="component" value="Unassembled WGS sequence"/>
</dbReference>
<feature type="signal peptide" evidence="1">
    <location>
        <begin position="1"/>
        <end position="19"/>
    </location>
</feature>
<reference evidence="4" key="1">
    <citation type="journal article" date="2019" name="Int. J. Syst. Evol. Microbiol.">
        <title>The Global Catalogue of Microorganisms (GCM) 10K type strain sequencing project: providing services to taxonomists for standard genome sequencing and annotation.</title>
        <authorList>
            <consortium name="The Broad Institute Genomics Platform"/>
            <consortium name="The Broad Institute Genome Sequencing Center for Infectious Disease"/>
            <person name="Wu L."/>
            <person name="Ma J."/>
        </authorList>
    </citation>
    <scope>NUCLEOTIDE SEQUENCE [LARGE SCALE GENOMIC DNA]</scope>
    <source>
        <strain evidence="4">CECT 8010</strain>
    </source>
</reference>
<dbReference type="RefSeq" id="WP_379014356.1">
    <property type="nucleotide sequence ID" value="NZ_JBHSDC010000022.1"/>
</dbReference>
<feature type="chain" id="PRO_5045495596" evidence="1">
    <location>
        <begin position="20"/>
        <end position="248"/>
    </location>
</feature>
<comment type="caution">
    <text evidence="3">The sequence shown here is derived from an EMBL/GenBank/DDBJ whole genome shotgun (WGS) entry which is preliminary data.</text>
</comment>
<evidence type="ECO:0000259" key="2">
    <source>
        <dbReference type="Pfam" id="PF14344"/>
    </source>
</evidence>
<keyword evidence="1" id="KW-0732">Signal</keyword>
<protein>
    <submittedName>
        <fullName evidence="3">DUF4397 domain-containing protein</fullName>
    </submittedName>
</protein>
<sequence>MKAILNTILILLLGLTACTKVVDGSSTSTSTGTGTGTGTTTGTTTGTANIRFYNVMDYGNVNVTLDGIGQGDVAIYYSTAYKQVAAGSRNIKVTFGGNTIVDVYVDVLSDKYYSCFIYRVGYNWRISLVTDDLTTPAAGKAGIRVLDFRTQAYFNYVNVRIISVGLDQLDYTNRNFLDHLSYDTYTTFKQVAAGTYDINVFNDSTNLSKKTGVTLGNGKIYSVILMTPADLTAAAALYYINIDFSTLK</sequence>
<dbReference type="InterPro" id="IPR025510">
    <property type="entry name" value="DUF4397"/>
</dbReference>